<name>A0ABD0N307_CIRMR</name>
<accession>A0ABD0N307</accession>
<dbReference type="EMBL" id="JAMKFB020000025">
    <property type="protein sequence ID" value="KAL0154713.1"/>
    <property type="molecule type" value="Genomic_DNA"/>
</dbReference>
<dbReference type="Proteomes" id="UP001529510">
    <property type="component" value="Unassembled WGS sequence"/>
</dbReference>
<feature type="non-terminal residue" evidence="2">
    <location>
        <position position="227"/>
    </location>
</feature>
<evidence type="ECO:0000256" key="1">
    <source>
        <dbReference type="SAM" id="MobiDB-lite"/>
    </source>
</evidence>
<comment type="caution">
    <text evidence="2">The sequence shown here is derived from an EMBL/GenBank/DDBJ whole genome shotgun (WGS) entry which is preliminary data.</text>
</comment>
<proteinExistence type="predicted"/>
<feature type="compositionally biased region" description="Pro residues" evidence="1">
    <location>
        <begin position="40"/>
        <end position="61"/>
    </location>
</feature>
<sequence length="227" mass="23655">AYACCITLGLTLPSPPPAPESWTLPRPSDPASPPWLLTPSSPPSPIGPPAPPGSLVPPAPPWSVFNLPSPQDSTSPAVPRRSVPLAPLGSSLPPALPQSSEMLRLCHGILDLRLSRLSLGFCLGPPDPRASPPLAPPPSDSLLESSALLHYGTWVSPGSSCSLLSPPWLLPPSDSPWTLPSPPWLLPSSSPPWILFVVLLLGVCPLPEPPPALTMAQGCVFREGGVL</sequence>
<dbReference type="AlphaFoldDB" id="A0ABD0N307"/>
<feature type="compositionally biased region" description="Polar residues" evidence="1">
    <location>
        <begin position="66"/>
        <end position="76"/>
    </location>
</feature>
<feature type="non-terminal residue" evidence="2">
    <location>
        <position position="1"/>
    </location>
</feature>
<reference evidence="2 3" key="1">
    <citation type="submission" date="2024-05" db="EMBL/GenBank/DDBJ databases">
        <title>Genome sequencing and assembly of Indian major carp, Cirrhinus mrigala (Hamilton, 1822).</title>
        <authorList>
            <person name="Mohindra V."/>
            <person name="Chowdhury L.M."/>
            <person name="Lal K."/>
            <person name="Jena J.K."/>
        </authorList>
    </citation>
    <scope>NUCLEOTIDE SEQUENCE [LARGE SCALE GENOMIC DNA]</scope>
    <source>
        <strain evidence="2">CM1030</strain>
        <tissue evidence="2">Blood</tissue>
    </source>
</reference>
<feature type="region of interest" description="Disordered" evidence="1">
    <location>
        <begin position="11"/>
        <end position="82"/>
    </location>
</feature>
<evidence type="ECO:0000313" key="2">
    <source>
        <dbReference type="EMBL" id="KAL0154713.1"/>
    </source>
</evidence>
<dbReference type="PRINTS" id="PR01217">
    <property type="entry name" value="PRICHEXTENSN"/>
</dbReference>
<gene>
    <name evidence="2" type="ORF">M9458_048976</name>
</gene>
<protein>
    <submittedName>
        <fullName evidence="2">Uncharacterized protein</fullName>
    </submittedName>
</protein>
<organism evidence="2 3">
    <name type="scientific">Cirrhinus mrigala</name>
    <name type="common">Mrigala</name>
    <dbReference type="NCBI Taxonomy" id="683832"/>
    <lineage>
        <taxon>Eukaryota</taxon>
        <taxon>Metazoa</taxon>
        <taxon>Chordata</taxon>
        <taxon>Craniata</taxon>
        <taxon>Vertebrata</taxon>
        <taxon>Euteleostomi</taxon>
        <taxon>Actinopterygii</taxon>
        <taxon>Neopterygii</taxon>
        <taxon>Teleostei</taxon>
        <taxon>Ostariophysi</taxon>
        <taxon>Cypriniformes</taxon>
        <taxon>Cyprinidae</taxon>
        <taxon>Labeoninae</taxon>
        <taxon>Labeonini</taxon>
        <taxon>Cirrhinus</taxon>
    </lineage>
</organism>
<evidence type="ECO:0000313" key="3">
    <source>
        <dbReference type="Proteomes" id="UP001529510"/>
    </source>
</evidence>
<keyword evidence="3" id="KW-1185">Reference proteome</keyword>